<keyword evidence="6" id="KW-0010">Activator</keyword>
<dbReference type="SMART" id="SM00382">
    <property type="entry name" value="AAA"/>
    <property type="match status" value="1"/>
</dbReference>
<keyword evidence="11" id="KW-1185">Reference proteome</keyword>
<dbReference type="EMBL" id="BANB01000249">
    <property type="protein sequence ID" value="GAN77173.1"/>
    <property type="molecule type" value="Genomic_DNA"/>
</dbReference>
<dbReference type="Proteomes" id="UP000032680">
    <property type="component" value="Unassembled WGS sequence"/>
</dbReference>
<dbReference type="PROSITE" id="PS00688">
    <property type="entry name" value="SIGMA54_INTERACT_3"/>
    <property type="match status" value="1"/>
</dbReference>
<dbReference type="PROSITE" id="PS00675">
    <property type="entry name" value="SIGMA54_INTERACT_1"/>
    <property type="match status" value="1"/>
</dbReference>
<comment type="caution">
    <text evidence="10">The sequence shown here is derived from an EMBL/GenBank/DDBJ whole genome shotgun (WGS) entry which is preliminary data.</text>
</comment>
<dbReference type="Pfam" id="PF25601">
    <property type="entry name" value="AAA_lid_14"/>
    <property type="match status" value="1"/>
</dbReference>
<evidence type="ECO:0000256" key="5">
    <source>
        <dbReference type="ARBA" id="ARBA00023125"/>
    </source>
</evidence>
<dbReference type="PANTHER" id="PTHR32071:SF99">
    <property type="entry name" value="TRANSCRIPTIONAL REGULATORY PROTEIN"/>
    <property type="match status" value="1"/>
</dbReference>
<dbReference type="InterPro" id="IPR025943">
    <property type="entry name" value="Sigma_54_int_dom_ATP-bd_2"/>
</dbReference>
<dbReference type="InterPro" id="IPR025662">
    <property type="entry name" value="Sigma_54_int_dom_ATP-bd_1"/>
</dbReference>
<dbReference type="InterPro" id="IPR002197">
    <property type="entry name" value="HTH_Fis"/>
</dbReference>
<keyword evidence="4" id="KW-0805">Transcription regulation</keyword>
<organism evidence="10 11">
    <name type="scientific">Acidisphaera rubrifaciens HS-AP3</name>
    <dbReference type="NCBI Taxonomy" id="1231350"/>
    <lineage>
        <taxon>Bacteria</taxon>
        <taxon>Pseudomonadati</taxon>
        <taxon>Pseudomonadota</taxon>
        <taxon>Alphaproteobacteria</taxon>
        <taxon>Acetobacterales</taxon>
        <taxon>Acetobacteraceae</taxon>
        <taxon>Acidisphaera</taxon>
    </lineage>
</organism>
<gene>
    <name evidence="10" type="ORF">Asru_0249_04</name>
</gene>
<keyword evidence="1" id="KW-0547">Nucleotide-binding</keyword>
<dbReference type="Gene3D" id="1.10.10.60">
    <property type="entry name" value="Homeodomain-like"/>
    <property type="match status" value="1"/>
</dbReference>
<evidence type="ECO:0000256" key="6">
    <source>
        <dbReference type="ARBA" id="ARBA00023159"/>
    </source>
</evidence>
<dbReference type="Pfam" id="PF02954">
    <property type="entry name" value="HTH_8"/>
    <property type="match status" value="1"/>
</dbReference>
<evidence type="ECO:0000313" key="10">
    <source>
        <dbReference type="EMBL" id="GAN77173.1"/>
    </source>
</evidence>
<dbReference type="PANTHER" id="PTHR32071">
    <property type="entry name" value="TRANSCRIPTIONAL REGULATORY PROTEIN"/>
    <property type="match status" value="1"/>
</dbReference>
<evidence type="ECO:0000256" key="1">
    <source>
        <dbReference type="ARBA" id="ARBA00022741"/>
    </source>
</evidence>
<feature type="coiled-coil region" evidence="8">
    <location>
        <begin position="186"/>
        <end position="220"/>
    </location>
</feature>
<evidence type="ECO:0000259" key="9">
    <source>
        <dbReference type="PROSITE" id="PS50045"/>
    </source>
</evidence>
<dbReference type="Gene3D" id="3.30.450.40">
    <property type="match status" value="1"/>
</dbReference>
<dbReference type="InterPro" id="IPR027417">
    <property type="entry name" value="P-loop_NTPase"/>
</dbReference>
<dbReference type="InterPro" id="IPR025944">
    <property type="entry name" value="Sigma_54_int_dom_CS"/>
</dbReference>
<dbReference type="SUPFAM" id="SSF46689">
    <property type="entry name" value="Homeodomain-like"/>
    <property type="match status" value="1"/>
</dbReference>
<dbReference type="GO" id="GO:0000160">
    <property type="term" value="P:phosphorelay signal transduction system"/>
    <property type="evidence" value="ECO:0007669"/>
    <property type="project" value="UniProtKB-KW"/>
</dbReference>
<keyword evidence="5" id="KW-0238">DNA-binding</keyword>
<dbReference type="SUPFAM" id="SSF55781">
    <property type="entry name" value="GAF domain-like"/>
    <property type="match status" value="1"/>
</dbReference>
<dbReference type="Pfam" id="PF00158">
    <property type="entry name" value="Sigma54_activat"/>
    <property type="match status" value="1"/>
</dbReference>
<dbReference type="CDD" id="cd00009">
    <property type="entry name" value="AAA"/>
    <property type="match status" value="1"/>
</dbReference>
<protein>
    <submittedName>
        <fullName evidence="10">DNA directed RNA polymease sigma-54 interaction protein</fullName>
    </submittedName>
</protein>
<keyword evidence="2" id="KW-0067">ATP-binding</keyword>
<evidence type="ECO:0000256" key="4">
    <source>
        <dbReference type="ARBA" id="ARBA00023015"/>
    </source>
</evidence>
<feature type="domain" description="Sigma-54 factor interaction" evidence="9">
    <location>
        <begin position="228"/>
        <end position="456"/>
    </location>
</feature>
<evidence type="ECO:0000313" key="11">
    <source>
        <dbReference type="Proteomes" id="UP000032680"/>
    </source>
</evidence>
<dbReference type="PROSITE" id="PS00676">
    <property type="entry name" value="SIGMA54_INTERACT_2"/>
    <property type="match status" value="1"/>
</dbReference>
<dbReference type="OrthoDB" id="9770562at2"/>
<keyword evidence="8" id="KW-0175">Coiled coil</keyword>
<reference evidence="10 11" key="1">
    <citation type="submission" date="2012-11" db="EMBL/GenBank/DDBJ databases">
        <title>Whole genome sequence of Acidisphaera rubrifaciens HS-AP3.</title>
        <authorList>
            <person name="Azuma Y."/>
            <person name="Higashiura N."/>
            <person name="Hirakawa H."/>
            <person name="Matsushita K."/>
        </authorList>
    </citation>
    <scope>NUCLEOTIDE SEQUENCE [LARGE SCALE GENOMIC DNA]</scope>
    <source>
        <strain evidence="10 11">HS-AP3</strain>
    </source>
</reference>
<dbReference type="Gene3D" id="1.10.8.60">
    <property type="match status" value="1"/>
</dbReference>
<dbReference type="PROSITE" id="PS50045">
    <property type="entry name" value="SIGMA54_INTERACT_4"/>
    <property type="match status" value="1"/>
</dbReference>
<keyword evidence="7" id="KW-0804">Transcription</keyword>
<dbReference type="InterPro" id="IPR009057">
    <property type="entry name" value="Homeodomain-like_sf"/>
</dbReference>
<evidence type="ECO:0000256" key="3">
    <source>
        <dbReference type="ARBA" id="ARBA00023012"/>
    </source>
</evidence>
<dbReference type="InterPro" id="IPR058031">
    <property type="entry name" value="AAA_lid_NorR"/>
</dbReference>
<proteinExistence type="predicted"/>
<dbReference type="FunFam" id="3.40.50.300:FF:000006">
    <property type="entry name" value="DNA-binding transcriptional regulator NtrC"/>
    <property type="match status" value="1"/>
</dbReference>
<dbReference type="Gene3D" id="3.40.50.300">
    <property type="entry name" value="P-loop containing nucleotide triphosphate hydrolases"/>
    <property type="match status" value="1"/>
</dbReference>
<dbReference type="InterPro" id="IPR029016">
    <property type="entry name" value="GAF-like_dom_sf"/>
</dbReference>
<evidence type="ECO:0000256" key="2">
    <source>
        <dbReference type="ARBA" id="ARBA00022840"/>
    </source>
</evidence>
<accession>A0A0D6P7J7</accession>
<dbReference type="GO" id="GO:0006355">
    <property type="term" value="P:regulation of DNA-templated transcription"/>
    <property type="evidence" value="ECO:0007669"/>
    <property type="project" value="InterPro"/>
</dbReference>
<dbReference type="SUPFAM" id="SSF52540">
    <property type="entry name" value="P-loop containing nucleoside triphosphate hydrolases"/>
    <property type="match status" value="1"/>
</dbReference>
<dbReference type="SMART" id="SM00065">
    <property type="entry name" value="GAF"/>
    <property type="match status" value="1"/>
</dbReference>
<dbReference type="GO" id="GO:0043565">
    <property type="term" value="F:sequence-specific DNA binding"/>
    <property type="evidence" value="ECO:0007669"/>
    <property type="project" value="InterPro"/>
</dbReference>
<dbReference type="Pfam" id="PF01590">
    <property type="entry name" value="GAF"/>
    <property type="match status" value="1"/>
</dbReference>
<evidence type="ECO:0000256" key="8">
    <source>
        <dbReference type="SAM" id="Coils"/>
    </source>
</evidence>
<dbReference type="InterPro" id="IPR002078">
    <property type="entry name" value="Sigma_54_int"/>
</dbReference>
<dbReference type="RefSeq" id="WP_052945184.1">
    <property type="nucleotide sequence ID" value="NZ_BANB01000249.1"/>
</dbReference>
<dbReference type="InterPro" id="IPR003593">
    <property type="entry name" value="AAA+_ATPase"/>
</dbReference>
<dbReference type="PRINTS" id="PR01590">
    <property type="entry name" value="HTHFIS"/>
</dbReference>
<sequence>MESDCHDDAHAHAVELFAMVSAMAAERDRKRLAATCLDTACRISGAKRGTLWALDATGKNLVAVAVHPDRGTATGDTVALYPGGQPDMRDPRCWTAFTGRAAIIEDVARMHGFGRDALLRRDHAHGWRTRGLIACPLRGNDDVTVGVLEVADLDDARGHPLDLAALQALERLIGAFAYQAAIAIATSALIARNQALVEELEALNERLRRENTRLKQQTVSVASRAEGLITASPAMERVLDLIGKVADSAVPVLVLGETGTGKEVVSRLVHAASPRRDHPFVAQNCAALPADLLESELFGHRKGAFTGALADKKGLFEVADGGTLFLDEIGDMPLALQAKLLRVLQDGEVRPLGATEARRCDVRIVAATHVDLRGRVAEGRFREDLFYRISVFPILLPPLRDRGDVPVLARHFLERAAERHQKSVAGISDAALAVLQRHSFPGNVRELMNVIERAVILCRPGGMIEPDNLPPDLTGTAGPVRIAAPQTVAVEGDDAPALRQTVRRYEAERIAQALAANGGNRTRAAEMLGMSRRSLQEKIARYGLGRTGPAGEPGSVAGG</sequence>
<keyword evidence="3" id="KW-0902">Two-component regulatory system</keyword>
<name>A0A0D6P7J7_9PROT</name>
<dbReference type="InterPro" id="IPR003018">
    <property type="entry name" value="GAF"/>
</dbReference>
<dbReference type="AlphaFoldDB" id="A0A0D6P7J7"/>
<dbReference type="GO" id="GO:0005524">
    <property type="term" value="F:ATP binding"/>
    <property type="evidence" value="ECO:0007669"/>
    <property type="project" value="UniProtKB-KW"/>
</dbReference>
<evidence type="ECO:0000256" key="7">
    <source>
        <dbReference type="ARBA" id="ARBA00023163"/>
    </source>
</evidence>